<accession>A0A4R9FY43</accession>
<dbReference type="AlphaFoldDB" id="A0A4R9FY43"/>
<dbReference type="EMBL" id="RQEP01000012">
    <property type="protein sequence ID" value="TGK03794.1"/>
    <property type="molecule type" value="Genomic_DNA"/>
</dbReference>
<sequence>MKSAFSILCILVFISQCKTTEQNPNAVIAENPSVLRLNYDVVYYTSGNAVVLNSGRMFARGLFYECKISDTKSNFDTFRATSYTEDNSIDFRHLVSETEQAKLNNRQFQYFSMGENSRATVFSGCFKKSSAEHCYVRWEWQKEAFIFVFETEVENRKGLSSLELGKEFHEFVSRGIKAF</sequence>
<proteinExistence type="predicted"/>
<dbReference type="RefSeq" id="WP_135587368.1">
    <property type="nucleotide sequence ID" value="NZ_RQEP01000012.1"/>
</dbReference>
<dbReference type="OrthoDB" id="339537at2"/>
<evidence type="ECO:0000313" key="1">
    <source>
        <dbReference type="EMBL" id="TGK03794.1"/>
    </source>
</evidence>
<evidence type="ECO:0000313" key="2">
    <source>
        <dbReference type="Proteomes" id="UP000297453"/>
    </source>
</evidence>
<gene>
    <name evidence="1" type="ORF">EHO59_09660</name>
</gene>
<keyword evidence="2" id="KW-1185">Reference proteome</keyword>
<name>A0A4R9FY43_9LEPT</name>
<protein>
    <submittedName>
        <fullName evidence="1">Uncharacterized protein</fullName>
    </submittedName>
</protein>
<dbReference type="Proteomes" id="UP000297453">
    <property type="component" value="Unassembled WGS sequence"/>
</dbReference>
<reference evidence="1" key="1">
    <citation type="journal article" date="2019" name="PLoS Negl. Trop. Dis.">
        <title>Revisiting the worldwide diversity of Leptospira species in the environment.</title>
        <authorList>
            <person name="Vincent A.T."/>
            <person name="Schiettekatte O."/>
            <person name="Bourhy P."/>
            <person name="Veyrier F.J."/>
            <person name="Picardeau M."/>
        </authorList>
    </citation>
    <scope>NUCLEOTIDE SEQUENCE [LARGE SCALE GENOMIC DNA]</scope>
    <source>
        <strain evidence="1">SSS9</strain>
    </source>
</reference>
<organism evidence="1 2">
    <name type="scientific">Leptospira semungkisensis</name>
    <dbReference type="NCBI Taxonomy" id="2484985"/>
    <lineage>
        <taxon>Bacteria</taxon>
        <taxon>Pseudomonadati</taxon>
        <taxon>Spirochaetota</taxon>
        <taxon>Spirochaetia</taxon>
        <taxon>Leptospirales</taxon>
        <taxon>Leptospiraceae</taxon>
        <taxon>Leptospira</taxon>
    </lineage>
</organism>
<comment type="caution">
    <text evidence="1">The sequence shown here is derived from an EMBL/GenBank/DDBJ whole genome shotgun (WGS) entry which is preliminary data.</text>
</comment>